<protein>
    <submittedName>
        <fullName evidence="4">Two-component system response regulator</fullName>
    </submittedName>
</protein>
<dbReference type="InterPro" id="IPR052020">
    <property type="entry name" value="Cyclic_di-GMP/3'3'-cGAMP_PDE"/>
</dbReference>
<dbReference type="PANTHER" id="PTHR45228">
    <property type="entry name" value="CYCLIC DI-GMP PHOSPHODIESTERASE TM_0186-RELATED"/>
    <property type="match status" value="1"/>
</dbReference>
<dbReference type="CDD" id="cd17551">
    <property type="entry name" value="REC_RpfG-like"/>
    <property type="match status" value="1"/>
</dbReference>
<dbReference type="SUPFAM" id="SSF109604">
    <property type="entry name" value="HD-domain/PDEase-like"/>
    <property type="match status" value="1"/>
</dbReference>
<keyword evidence="1" id="KW-0597">Phosphoprotein</keyword>
<dbReference type="EMBL" id="AP026709">
    <property type="protein sequence ID" value="BDQ38658.1"/>
    <property type="molecule type" value="Genomic_DNA"/>
</dbReference>
<dbReference type="SMART" id="SM00471">
    <property type="entry name" value="HDc"/>
    <property type="match status" value="1"/>
</dbReference>
<sequence length="356" mass="40439">MIDKTTLYSSSILIVDDNPTNIALLEDILEEEGYDNYTSTTDPRMVVELHAKEKFDLLLLDIRMPYMNGIEVMLALRDQNQSDYLPILVLTAQTDQQTRQRALEAGAKDFLTKPFDHWEVLLRIRNMLVTRHYYKRQVVRGDLLEEQVRERTRALSEAQLEIVRRLGRAGEYRDNETGAHVIRMSKVAEILARGLGLENEMCERILHASPMHDVGKIAIPDAILLKPGPLDKAEWEIMKGHTTFGSDIMGDHPSDVILMASELALCHHEWWNGNGYPNGLKGENIPLCARIATVSDVFDALMSHRPYKEPWPVEKAVAYIKESSGTQFDPTVVEVFLDSLPAIMAVRKEHPDPEKG</sequence>
<dbReference type="InterPro" id="IPR037522">
    <property type="entry name" value="HD_GYP_dom"/>
</dbReference>
<dbReference type="PROSITE" id="PS50110">
    <property type="entry name" value="RESPONSE_REGULATORY"/>
    <property type="match status" value="1"/>
</dbReference>
<dbReference type="InterPro" id="IPR003607">
    <property type="entry name" value="HD/PDEase_dom"/>
</dbReference>
<dbReference type="InterPro" id="IPR001789">
    <property type="entry name" value="Sig_transdc_resp-reg_receiver"/>
</dbReference>
<dbReference type="SUPFAM" id="SSF52172">
    <property type="entry name" value="CheY-like"/>
    <property type="match status" value="1"/>
</dbReference>
<name>A0ABN6S8Y1_9BACT</name>
<dbReference type="RefSeq" id="WP_281761152.1">
    <property type="nucleotide sequence ID" value="NZ_AP026709.1"/>
</dbReference>
<reference evidence="4 5" key="1">
    <citation type="submission" date="2022-08" db="EMBL/GenBank/DDBJ databases">
        <title>Genome Sequence of the sulphate-reducing bacterium, Pseudodesulfovibrio sp. SYK.</title>
        <authorList>
            <person name="Kondo R."/>
            <person name="Kataoka T."/>
        </authorList>
    </citation>
    <scope>NUCLEOTIDE SEQUENCE [LARGE SCALE GENOMIC DNA]</scope>
    <source>
        <strain evidence="4 5">SYK</strain>
    </source>
</reference>
<feature type="domain" description="HD-GYP" evidence="3">
    <location>
        <begin position="155"/>
        <end position="352"/>
    </location>
</feature>
<feature type="modified residue" description="4-aspartylphosphate" evidence="1">
    <location>
        <position position="61"/>
    </location>
</feature>
<accession>A0ABN6S8Y1</accession>
<proteinExistence type="predicted"/>
<keyword evidence="5" id="KW-1185">Reference proteome</keyword>
<dbReference type="Gene3D" id="3.40.50.2300">
    <property type="match status" value="1"/>
</dbReference>
<dbReference type="Pfam" id="PF13487">
    <property type="entry name" value="HD_5"/>
    <property type="match status" value="1"/>
</dbReference>
<dbReference type="InterPro" id="IPR011006">
    <property type="entry name" value="CheY-like_superfamily"/>
</dbReference>
<feature type="domain" description="Response regulatory" evidence="2">
    <location>
        <begin position="11"/>
        <end position="128"/>
    </location>
</feature>
<gene>
    <name evidence="4" type="ORF">SYK_30180</name>
</gene>
<dbReference type="PROSITE" id="PS51832">
    <property type="entry name" value="HD_GYP"/>
    <property type="match status" value="1"/>
</dbReference>
<evidence type="ECO:0000313" key="4">
    <source>
        <dbReference type="EMBL" id="BDQ38658.1"/>
    </source>
</evidence>
<dbReference type="PANTHER" id="PTHR45228:SF1">
    <property type="entry name" value="CYCLIC DI-GMP PHOSPHODIESTERASE TM_0186"/>
    <property type="match status" value="1"/>
</dbReference>
<evidence type="ECO:0000256" key="1">
    <source>
        <dbReference type="PROSITE-ProRule" id="PRU00169"/>
    </source>
</evidence>
<organism evidence="4 5">
    <name type="scientific">Pseudodesulfovibrio nedwellii</name>
    <dbReference type="NCBI Taxonomy" id="2973072"/>
    <lineage>
        <taxon>Bacteria</taxon>
        <taxon>Pseudomonadati</taxon>
        <taxon>Thermodesulfobacteriota</taxon>
        <taxon>Desulfovibrionia</taxon>
        <taxon>Desulfovibrionales</taxon>
        <taxon>Desulfovibrionaceae</taxon>
    </lineage>
</organism>
<dbReference type="SMART" id="SM00448">
    <property type="entry name" value="REC"/>
    <property type="match status" value="1"/>
</dbReference>
<evidence type="ECO:0000259" key="3">
    <source>
        <dbReference type="PROSITE" id="PS51832"/>
    </source>
</evidence>
<dbReference type="CDD" id="cd00077">
    <property type="entry name" value="HDc"/>
    <property type="match status" value="1"/>
</dbReference>
<dbReference type="Proteomes" id="UP001317742">
    <property type="component" value="Chromosome"/>
</dbReference>
<evidence type="ECO:0000313" key="5">
    <source>
        <dbReference type="Proteomes" id="UP001317742"/>
    </source>
</evidence>
<dbReference type="Pfam" id="PF00072">
    <property type="entry name" value="Response_reg"/>
    <property type="match status" value="1"/>
</dbReference>
<evidence type="ECO:0000259" key="2">
    <source>
        <dbReference type="PROSITE" id="PS50110"/>
    </source>
</evidence>
<dbReference type="Gene3D" id="1.10.3210.10">
    <property type="entry name" value="Hypothetical protein af1432"/>
    <property type="match status" value="1"/>
</dbReference>